<keyword evidence="1" id="KW-0963">Cytoplasm</keyword>
<keyword evidence="6" id="KW-1185">Reference proteome</keyword>
<organism evidence="5 6">
    <name type="scientific">Porites lobata</name>
    <dbReference type="NCBI Taxonomy" id="104759"/>
    <lineage>
        <taxon>Eukaryota</taxon>
        <taxon>Metazoa</taxon>
        <taxon>Cnidaria</taxon>
        <taxon>Anthozoa</taxon>
        <taxon>Hexacorallia</taxon>
        <taxon>Scleractinia</taxon>
        <taxon>Fungiina</taxon>
        <taxon>Poritidae</taxon>
        <taxon>Porites</taxon>
    </lineage>
</organism>
<dbReference type="PANTHER" id="PTHR45709">
    <property type="entry name" value="LARGE SUBUNIT GTPASE 1 HOMOLOG-RELATED"/>
    <property type="match status" value="1"/>
</dbReference>
<evidence type="ECO:0000256" key="2">
    <source>
        <dbReference type="ARBA" id="ARBA00022741"/>
    </source>
</evidence>
<proteinExistence type="predicted"/>
<evidence type="ECO:0000313" key="6">
    <source>
        <dbReference type="Proteomes" id="UP001159405"/>
    </source>
</evidence>
<keyword evidence="3" id="KW-0378">Hydrolase</keyword>
<gene>
    <name evidence="5" type="ORF">PLOB_00039564</name>
</gene>
<sequence>MGKKNSQGLGKSIIKQRTKSSGNIKHANNWLHCSELDSDPGPSVQSITEQTDLDDFLATAELAGTEFAAEKLNTTIITERHNDGLVSRETAAAIEQAQQENQHFLRIPRRPEWDKDMTVEELDQQERESFLDWRRQLAHAKKNISSLHHLSVILSFLETAFKDTH</sequence>
<evidence type="ECO:0000313" key="5">
    <source>
        <dbReference type="EMBL" id="CAH3037734.1"/>
    </source>
</evidence>
<keyword evidence="4" id="KW-0342">GTP-binding</keyword>
<evidence type="ECO:0000256" key="4">
    <source>
        <dbReference type="ARBA" id="ARBA00023134"/>
    </source>
</evidence>
<accession>A0ABN8MZN7</accession>
<dbReference type="EMBL" id="CALNXK010000006">
    <property type="protein sequence ID" value="CAH3037734.1"/>
    <property type="molecule type" value="Genomic_DNA"/>
</dbReference>
<comment type="caution">
    <text evidence="5">The sequence shown here is derived from an EMBL/GenBank/DDBJ whole genome shotgun (WGS) entry which is preliminary data.</text>
</comment>
<reference evidence="5 6" key="1">
    <citation type="submission" date="2022-05" db="EMBL/GenBank/DDBJ databases">
        <authorList>
            <consortium name="Genoscope - CEA"/>
            <person name="William W."/>
        </authorList>
    </citation>
    <scope>NUCLEOTIDE SEQUENCE [LARGE SCALE GENOMIC DNA]</scope>
</reference>
<dbReference type="InterPro" id="IPR043358">
    <property type="entry name" value="GNL1-like"/>
</dbReference>
<dbReference type="PANTHER" id="PTHR45709:SF2">
    <property type="entry name" value="LARGE SUBUNIT GTPASE 1 HOMOLOG"/>
    <property type="match status" value="1"/>
</dbReference>
<keyword evidence="2" id="KW-0547">Nucleotide-binding</keyword>
<evidence type="ECO:0000256" key="1">
    <source>
        <dbReference type="ARBA" id="ARBA00022490"/>
    </source>
</evidence>
<dbReference type="Proteomes" id="UP001159405">
    <property type="component" value="Unassembled WGS sequence"/>
</dbReference>
<name>A0ABN8MZN7_9CNID</name>
<protein>
    <submittedName>
        <fullName evidence="5">Uncharacterized protein</fullName>
    </submittedName>
</protein>
<evidence type="ECO:0000256" key="3">
    <source>
        <dbReference type="ARBA" id="ARBA00022801"/>
    </source>
</evidence>